<keyword evidence="4" id="KW-0804">Transcription</keyword>
<keyword evidence="2" id="KW-0479">Metal-binding</keyword>
<evidence type="ECO:0000256" key="6">
    <source>
        <dbReference type="SAM" id="MobiDB-lite"/>
    </source>
</evidence>
<proteinExistence type="predicted"/>
<feature type="region of interest" description="Disordered" evidence="6">
    <location>
        <begin position="1"/>
        <end position="23"/>
    </location>
</feature>
<feature type="compositionally biased region" description="Polar residues" evidence="6">
    <location>
        <begin position="74"/>
        <end position="90"/>
    </location>
</feature>
<dbReference type="Pfam" id="PF04082">
    <property type="entry name" value="Fungal_trans"/>
    <property type="match status" value="1"/>
</dbReference>
<dbReference type="GO" id="GO:0000981">
    <property type="term" value="F:DNA-binding transcription factor activity, RNA polymerase II-specific"/>
    <property type="evidence" value="ECO:0007669"/>
    <property type="project" value="InterPro"/>
</dbReference>
<dbReference type="PROSITE" id="PS00463">
    <property type="entry name" value="ZN2_CY6_FUNGAL_1"/>
    <property type="match status" value="1"/>
</dbReference>
<dbReference type="Pfam" id="PF00172">
    <property type="entry name" value="Zn_clus"/>
    <property type="match status" value="1"/>
</dbReference>
<dbReference type="GO" id="GO:0008270">
    <property type="term" value="F:zinc ion binding"/>
    <property type="evidence" value="ECO:0007669"/>
    <property type="project" value="InterPro"/>
</dbReference>
<reference evidence="8" key="1">
    <citation type="submission" date="2023-10" db="EMBL/GenBank/DDBJ databases">
        <authorList>
            <person name="Hackl T."/>
        </authorList>
    </citation>
    <scope>NUCLEOTIDE SEQUENCE</scope>
</reference>
<dbReference type="EMBL" id="CAUWAG010000012">
    <property type="protein sequence ID" value="CAJ2508930.1"/>
    <property type="molecule type" value="Genomic_DNA"/>
</dbReference>
<comment type="subcellular location">
    <subcellularLocation>
        <location evidence="1">Nucleus</location>
    </subcellularLocation>
</comment>
<dbReference type="AlphaFoldDB" id="A0AAI8YLF5"/>
<dbReference type="InterPro" id="IPR050815">
    <property type="entry name" value="TF_fung"/>
</dbReference>
<dbReference type="PROSITE" id="PS50048">
    <property type="entry name" value="ZN2_CY6_FUNGAL_2"/>
    <property type="match status" value="1"/>
</dbReference>
<evidence type="ECO:0000256" key="4">
    <source>
        <dbReference type="ARBA" id="ARBA00023163"/>
    </source>
</evidence>
<dbReference type="GO" id="GO:0006351">
    <property type="term" value="P:DNA-templated transcription"/>
    <property type="evidence" value="ECO:0007669"/>
    <property type="project" value="InterPro"/>
</dbReference>
<name>A0AAI8YLF5_9PEZI</name>
<dbReference type="PANTHER" id="PTHR47338">
    <property type="entry name" value="ZN(II)2CYS6 TRANSCRIPTION FACTOR (EUROFUNG)-RELATED"/>
    <property type="match status" value="1"/>
</dbReference>
<dbReference type="Proteomes" id="UP001295740">
    <property type="component" value="Unassembled WGS sequence"/>
</dbReference>
<keyword evidence="3" id="KW-0805">Transcription regulation</keyword>
<comment type="caution">
    <text evidence="8">The sequence shown here is derived from an EMBL/GenBank/DDBJ whole genome shotgun (WGS) entry which is preliminary data.</text>
</comment>
<evidence type="ECO:0000313" key="8">
    <source>
        <dbReference type="EMBL" id="CAJ2508930.1"/>
    </source>
</evidence>
<evidence type="ECO:0000256" key="2">
    <source>
        <dbReference type="ARBA" id="ARBA00022723"/>
    </source>
</evidence>
<gene>
    <name evidence="8" type="ORF">KHLLAP_LOCUS9398</name>
</gene>
<dbReference type="GO" id="GO:0003677">
    <property type="term" value="F:DNA binding"/>
    <property type="evidence" value="ECO:0007669"/>
    <property type="project" value="InterPro"/>
</dbReference>
<organism evidence="8 9">
    <name type="scientific">Anthostomella pinea</name>
    <dbReference type="NCBI Taxonomy" id="933095"/>
    <lineage>
        <taxon>Eukaryota</taxon>
        <taxon>Fungi</taxon>
        <taxon>Dikarya</taxon>
        <taxon>Ascomycota</taxon>
        <taxon>Pezizomycotina</taxon>
        <taxon>Sordariomycetes</taxon>
        <taxon>Xylariomycetidae</taxon>
        <taxon>Xylariales</taxon>
        <taxon>Xylariaceae</taxon>
        <taxon>Anthostomella</taxon>
    </lineage>
</organism>
<protein>
    <submittedName>
        <fullName evidence="8">Uu.00g139560.m01.CDS01</fullName>
    </submittedName>
</protein>
<dbReference type="SUPFAM" id="SSF57701">
    <property type="entry name" value="Zn2/Cys6 DNA-binding domain"/>
    <property type="match status" value="1"/>
</dbReference>
<dbReference type="InterPro" id="IPR036864">
    <property type="entry name" value="Zn2-C6_fun-type_DNA-bd_sf"/>
</dbReference>
<evidence type="ECO:0000313" key="9">
    <source>
        <dbReference type="Proteomes" id="UP001295740"/>
    </source>
</evidence>
<evidence type="ECO:0000256" key="3">
    <source>
        <dbReference type="ARBA" id="ARBA00023015"/>
    </source>
</evidence>
<accession>A0AAI8YLF5</accession>
<feature type="domain" description="Zn(2)-C6 fungal-type" evidence="7">
    <location>
        <begin position="24"/>
        <end position="55"/>
    </location>
</feature>
<dbReference type="GO" id="GO:0005634">
    <property type="term" value="C:nucleus"/>
    <property type="evidence" value="ECO:0007669"/>
    <property type="project" value="UniProtKB-SubCell"/>
</dbReference>
<evidence type="ECO:0000256" key="5">
    <source>
        <dbReference type="ARBA" id="ARBA00023242"/>
    </source>
</evidence>
<sequence>MEQGSTPAGRTPPAPRAFSRASRACRRCRRLRAKCSNQGAPPCDGCRQANQECRFPQRGEPDFDRAYRNPTKAPGNTNTTVGNTAPSHASDYTRSDPGDSPMAAVTHGTAVSAPLMSLPSTPSQPRMGWEALPPFEEVLEGVHTLTTSYFQLGFLPKALFFEELRKDRASVSVFLLLSILSVSARFTPSLVRRYQATATHVFLSLASSHVHEQMFSPTLESIQGFFLLSIAEWGNMDKTKSSIYMGIAVRLAGILRLHREESYRLPETATKEQIVYSEVARRTFWVLETFENLHSGSDLPIAFSYGDITVLLPCDERDFTFGVRPIQRAALMGTPPAAEDPGLTWLGSRSLFAALLQTHSLWGQVARVVSTDAANLSSGIGSRLSIGEYGRLSQALRDFEDNLPSQHCWSVWNLRGFKAEGLDLAYLSTTMVLRLSNIILRRGYLHDILSTRQEGVPPAQSTGPSAWSEVAEQLFDNMLTLHEQIKAFFEYRSPDQGYPALIVFCVYVCGSLANNLRLQTKVCPRVAPEAQQVLHESIRGLGDLQSAWPLARRWHLALCKASESVVTESSRSSVEHGQGPLAESGGSMPAQVEFNPSEGISGLDVQFNNPFPSDNMYEVFEAYLWGDLANWRDGDMYNEPLIAPPFG</sequence>
<dbReference type="PANTHER" id="PTHR47338:SF5">
    <property type="entry name" value="ZN(II)2CYS6 TRANSCRIPTION FACTOR (EUROFUNG)"/>
    <property type="match status" value="1"/>
</dbReference>
<feature type="compositionally biased region" description="Basic and acidic residues" evidence="6">
    <location>
        <begin position="57"/>
        <end position="67"/>
    </location>
</feature>
<keyword evidence="9" id="KW-1185">Reference proteome</keyword>
<evidence type="ECO:0000256" key="1">
    <source>
        <dbReference type="ARBA" id="ARBA00004123"/>
    </source>
</evidence>
<keyword evidence="5" id="KW-0539">Nucleus</keyword>
<dbReference type="Gene3D" id="4.10.240.10">
    <property type="entry name" value="Zn(2)-C6 fungal-type DNA-binding domain"/>
    <property type="match status" value="1"/>
</dbReference>
<feature type="region of interest" description="Disordered" evidence="6">
    <location>
        <begin position="569"/>
        <end position="588"/>
    </location>
</feature>
<evidence type="ECO:0000259" key="7">
    <source>
        <dbReference type="PROSITE" id="PS50048"/>
    </source>
</evidence>
<dbReference type="InterPro" id="IPR007219">
    <property type="entry name" value="XnlR_reg_dom"/>
</dbReference>
<dbReference type="InterPro" id="IPR001138">
    <property type="entry name" value="Zn2Cys6_DnaBD"/>
</dbReference>
<feature type="region of interest" description="Disordered" evidence="6">
    <location>
        <begin position="57"/>
        <end position="102"/>
    </location>
</feature>
<dbReference type="CDD" id="cd12148">
    <property type="entry name" value="fungal_TF_MHR"/>
    <property type="match status" value="1"/>
</dbReference>